<dbReference type="EMBL" id="MCBQ01000604">
    <property type="protein sequence ID" value="RKF83913.1"/>
    <property type="molecule type" value="Genomic_DNA"/>
</dbReference>
<feature type="compositionally biased region" description="Low complexity" evidence="1">
    <location>
        <begin position="22"/>
        <end position="38"/>
    </location>
</feature>
<sequence length="118" mass="13840">MDRGPTEFRATSVKPFRKDENIPINTPNNNNNNNNNNENENEKRSNRKDNQSLTDNTPSQELLPIIRPQRNRRFPDCLRGPDVVLYFNSNFLFNKFATSREKEIVGLFNRGVFVEVKR</sequence>
<feature type="region of interest" description="Disordered" evidence="1">
    <location>
        <begin position="1"/>
        <end position="71"/>
    </location>
</feature>
<dbReference type="AlphaFoldDB" id="A0A420JAT6"/>
<name>A0A420JAT6_9PEZI</name>
<proteinExistence type="predicted"/>
<comment type="caution">
    <text evidence="2">The sequence shown here is derived from an EMBL/GenBank/DDBJ whole genome shotgun (WGS) entry which is preliminary data.</text>
</comment>
<keyword evidence="3" id="KW-1185">Reference proteome</keyword>
<evidence type="ECO:0000313" key="3">
    <source>
        <dbReference type="Proteomes" id="UP000283383"/>
    </source>
</evidence>
<accession>A0A420JAT6</accession>
<organism evidence="2 3">
    <name type="scientific">Golovinomyces cichoracearum</name>
    <dbReference type="NCBI Taxonomy" id="62708"/>
    <lineage>
        <taxon>Eukaryota</taxon>
        <taxon>Fungi</taxon>
        <taxon>Dikarya</taxon>
        <taxon>Ascomycota</taxon>
        <taxon>Pezizomycotina</taxon>
        <taxon>Leotiomycetes</taxon>
        <taxon>Erysiphales</taxon>
        <taxon>Erysiphaceae</taxon>
        <taxon>Golovinomyces</taxon>
    </lineage>
</organism>
<reference evidence="2 3" key="1">
    <citation type="journal article" date="2018" name="BMC Genomics">
        <title>Comparative genome analyses reveal sequence features reflecting distinct modes of host-adaptation between dicot and monocot powdery mildew.</title>
        <authorList>
            <person name="Wu Y."/>
            <person name="Ma X."/>
            <person name="Pan Z."/>
            <person name="Kale S.D."/>
            <person name="Song Y."/>
            <person name="King H."/>
            <person name="Zhang Q."/>
            <person name="Presley C."/>
            <person name="Deng X."/>
            <person name="Wei C.I."/>
            <person name="Xiao S."/>
        </authorList>
    </citation>
    <scope>NUCLEOTIDE SEQUENCE [LARGE SCALE GENOMIC DNA]</scope>
    <source>
        <strain evidence="2">UMSG3</strain>
    </source>
</reference>
<gene>
    <name evidence="2" type="ORF">GcM3_006027</name>
</gene>
<protein>
    <submittedName>
        <fullName evidence="2">Uncharacterized protein</fullName>
    </submittedName>
</protein>
<feature type="compositionally biased region" description="Basic and acidic residues" evidence="1">
    <location>
        <begin position="40"/>
        <end position="50"/>
    </location>
</feature>
<dbReference type="Proteomes" id="UP000283383">
    <property type="component" value="Unassembled WGS sequence"/>
</dbReference>
<evidence type="ECO:0000313" key="2">
    <source>
        <dbReference type="EMBL" id="RKF83913.1"/>
    </source>
</evidence>
<feature type="compositionally biased region" description="Polar residues" evidence="1">
    <location>
        <begin position="51"/>
        <end position="60"/>
    </location>
</feature>
<evidence type="ECO:0000256" key="1">
    <source>
        <dbReference type="SAM" id="MobiDB-lite"/>
    </source>
</evidence>